<feature type="compositionally biased region" description="Basic and acidic residues" evidence="1">
    <location>
        <begin position="186"/>
        <end position="217"/>
    </location>
</feature>
<evidence type="ECO:0000256" key="1">
    <source>
        <dbReference type="SAM" id="MobiDB-lite"/>
    </source>
</evidence>
<feature type="region of interest" description="Disordered" evidence="1">
    <location>
        <begin position="182"/>
        <end position="237"/>
    </location>
</feature>
<proteinExistence type="predicted"/>
<evidence type="ECO:0000313" key="2">
    <source>
        <dbReference type="EMBL" id="KRH95327.1"/>
    </source>
</evidence>
<dbReference type="PROSITE" id="PS51354">
    <property type="entry name" value="GLUTAREDOXIN_2"/>
    <property type="match status" value="1"/>
</dbReference>
<keyword evidence="3" id="KW-1185">Reference proteome</keyword>
<dbReference type="Proteomes" id="UP000051530">
    <property type="component" value="Unassembled WGS sequence"/>
</dbReference>
<sequence length="237" mass="27009">MKIYVDLNREFIKNKKLNIIIGMPCCEASKDAFRLMNRKGIKFECGCWNNNTVLKKQIQKLYEHNTCPMIFLDGDFVGGYRELKNKIGKVAQKSSNDTEKEKGGEPDFEEIKTKAVDLKDQAQPHIKKIAKKAGEVCETISEKAEPMVKSVKEKSEPYVEKAHEKSKSLMEKAGKKMNEVMNKPVDSNEGKKMNEVVNEPDKPGDQKEKAPDSEKMLNHTQKMGKKIEEPTKDNLET</sequence>
<dbReference type="Gene3D" id="3.40.30.10">
    <property type="entry name" value="Glutaredoxin"/>
    <property type="match status" value="1"/>
</dbReference>
<dbReference type="AlphaFoldDB" id="A0A0R0M7G7"/>
<reference evidence="2 3" key="1">
    <citation type="submission" date="2015-07" db="EMBL/GenBank/DDBJ databases">
        <title>The genome of Pseudoloma neurophilia, a relevant intracellular parasite of the zebrafish.</title>
        <authorList>
            <person name="Ndikumana S."/>
            <person name="Pelin A."/>
            <person name="Sanders J."/>
            <person name="Corradi N."/>
        </authorList>
    </citation>
    <scope>NUCLEOTIDE SEQUENCE [LARGE SCALE GENOMIC DNA]</scope>
    <source>
        <strain evidence="2 3">MK1</strain>
    </source>
</reference>
<dbReference type="SUPFAM" id="SSF52833">
    <property type="entry name" value="Thioredoxin-like"/>
    <property type="match status" value="1"/>
</dbReference>
<accession>A0A0R0M7G7</accession>
<dbReference type="EMBL" id="LGUB01000001">
    <property type="protein sequence ID" value="KRH95327.1"/>
    <property type="molecule type" value="Genomic_DNA"/>
</dbReference>
<dbReference type="VEuPathDB" id="MicrosporidiaDB:M153_1000120258"/>
<protein>
    <submittedName>
        <fullName evidence="2">Glutaredoxin</fullName>
    </submittedName>
</protein>
<dbReference type="GO" id="GO:0016491">
    <property type="term" value="F:oxidoreductase activity"/>
    <property type="evidence" value="ECO:0007669"/>
    <property type="project" value="UniProtKB-ARBA"/>
</dbReference>
<feature type="compositionally biased region" description="Basic and acidic residues" evidence="1">
    <location>
        <begin position="225"/>
        <end position="237"/>
    </location>
</feature>
<dbReference type="InterPro" id="IPR036249">
    <property type="entry name" value="Thioredoxin-like_sf"/>
</dbReference>
<evidence type="ECO:0000313" key="3">
    <source>
        <dbReference type="Proteomes" id="UP000051530"/>
    </source>
</evidence>
<dbReference type="Gene3D" id="6.10.250.2890">
    <property type="match status" value="1"/>
</dbReference>
<gene>
    <name evidence="2" type="ORF">M153_1000120258</name>
</gene>
<organism evidence="2 3">
    <name type="scientific">Pseudoloma neurophilia</name>
    <dbReference type="NCBI Taxonomy" id="146866"/>
    <lineage>
        <taxon>Eukaryota</taxon>
        <taxon>Fungi</taxon>
        <taxon>Fungi incertae sedis</taxon>
        <taxon>Microsporidia</taxon>
        <taxon>Pseudoloma</taxon>
    </lineage>
</organism>
<dbReference type="SUPFAM" id="SSF58113">
    <property type="entry name" value="Apolipoprotein A-I"/>
    <property type="match status" value="1"/>
</dbReference>
<name>A0A0R0M7G7_9MICR</name>
<comment type="caution">
    <text evidence="2">The sequence shown here is derived from an EMBL/GenBank/DDBJ whole genome shotgun (WGS) entry which is preliminary data.</text>
</comment>
<dbReference type="OrthoDB" id="418495at2759"/>